<dbReference type="Proteomes" id="UP000223596">
    <property type="component" value="Unassembled WGS sequence"/>
</dbReference>
<organism evidence="2 3">
    <name type="scientific">Acetivibrio thermocellus AD2</name>
    <dbReference type="NCBI Taxonomy" id="1138384"/>
    <lineage>
        <taxon>Bacteria</taxon>
        <taxon>Bacillati</taxon>
        <taxon>Bacillota</taxon>
        <taxon>Clostridia</taxon>
        <taxon>Eubacteriales</taxon>
        <taxon>Oscillospiraceae</taxon>
        <taxon>Acetivibrio</taxon>
    </lineage>
</organism>
<dbReference type="AlphaFoldDB" id="A0AB36TCF1"/>
<protein>
    <submittedName>
        <fullName evidence="2">Uncharacterized protein</fullName>
    </submittedName>
</protein>
<proteinExistence type="predicted"/>
<evidence type="ECO:0000256" key="1">
    <source>
        <dbReference type="SAM" id="MobiDB-lite"/>
    </source>
</evidence>
<reference evidence="2 3" key="1">
    <citation type="submission" date="2017-09" db="EMBL/GenBank/DDBJ databases">
        <title>Evaluation of Pacific Biosciences Sequencing Technology to Finishing C. thermocellum Genome Sequences.</title>
        <authorList>
            <person name="Brown S."/>
        </authorList>
    </citation>
    <scope>NUCLEOTIDE SEQUENCE [LARGE SCALE GENOMIC DNA]</scope>
    <source>
        <strain evidence="2 3">AD2</strain>
    </source>
</reference>
<evidence type="ECO:0000313" key="2">
    <source>
        <dbReference type="EMBL" id="PFH01617.1"/>
    </source>
</evidence>
<gene>
    <name evidence="2" type="ORF">M972_11356</name>
</gene>
<sequence>MESEKSDTQRKINSSSSEFLTESETDYLRKKIEECREYVLKWLQENPDKFKGLKPNK</sequence>
<feature type="region of interest" description="Disordered" evidence="1">
    <location>
        <begin position="1"/>
        <end position="24"/>
    </location>
</feature>
<evidence type="ECO:0000313" key="3">
    <source>
        <dbReference type="Proteomes" id="UP000223596"/>
    </source>
</evidence>
<accession>A0AB36TCF1</accession>
<dbReference type="EMBL" id="PDBW01000001">
    <property type="protein sequence ID" value="PFH01617.1"/>
    <property type="molecule type" value="Genomic_DNA"/>
</dbReference>
<feature type="compositionally biased region" description="Basic and acidic residues" evidence="1">
    <location>
        <begin position="1"/>
        <end position="10"/>
    </location>
</feature>
<name>A0AB36TCF1_ACETH</name>
<dbReference type="GeneID" id="51518971"/>
<comment type="caution">
    <text evidence="2">The sequence shown here is derived from an EMBL/GenBank/DDBJ whole genome shotgun (WGS) entry which is preliminary data.</text>
</comment>
<dbReference type="RefSeq" id="WP_003515349.1">
    <property type="nucleotide sequence ID" value="NZ_CP013828.1"/>
</dbReference>